<keyword evidence="1" id="KW-0378">Hydrolase</keyword>
<keyword evidence="2" id="KW-1185">Reference proteome</keyword>
<reference evidence="1 2" key="1">
    <citation type="submission" date="2023-10" db="EMBL/GenBank/DDBJ databases">
        <title>Bacteria for the degradation of biodegradable plastic PBAT(Polybutylene adipate terephthalate).</title>
        <authorList>
            <person name="Weon H.-Y."/>
            <person name="Yeon J."/>
        </authorList>
    </citation>
    <scope>NUCLEOTIDE SEQUENCE [LARGE SCALE GENOMIC DNA]</scope>
    <source>
        <strain evidence="1 2">SBD 7-3</strain>
    </source>
</reference>
<dbReference type="PANTHER" id="PTHR15394">
    <property type="entry name" value="SERINE HYDROLASE RBBP9"/>
    <property type="match status" value="1"/>
</dbReference>
<dbReference type="RefSeq" id="WP_316699557.1">
    <property type="nucleotide sequence ID" value="NZ_CP136336.1"/>
</dbReference>
<dbReference type="EMBL" id="CP136336">
    <property type="protein sequence ID" value="WOB06912.1"/>
    <property type="molecule type" value="Genomic_DNA"/>
</dbReference>
<organism evidence="1 2">
    <name type="scientific">Piscinibacter gummiphilus</name>
    <dbReference type="NCBI Taxonomy" id="946333"/>
    <lineage>
        <taxon>Bacteria</taxon>
        <taxon>Pseudomonadati</taxon>
        <taxon>Pseudomonadota</taxon>
        <taxon>Betaproteobacteria</taxon>
        <taxon>Burkholderiales</taxon>
        <taxon>Sphaerotilaceae</taxon>
        <taxon>Piscinibacter</taxon>
    </lineage>
</organism>
<proteinExistence type="predicted"/>
<dbReference type="Proteomes" id="UP001303946">
    <property type="component" value="Chromosome"/>
</dbReference>
<dbReference type="SUPFAM" id="SSF53474">
    <property type="entry name" value="alpha/beta-Hydrolases"/>
    <property type="match status" value="1"/>
</dbReference>
<dbReference type="Pfam" id="PF06821">
    <property type="entry name" value="Ser_hydrolase"/>
    <property type="match status" value="1"/>
</dbReference>
<dbReference type="PANTHER" id="PTHR15394:SF3">
    <property type="entry name" value="SERINE HYDROLASE RBBP9"/>
    <property type="match status" value="1"/>
</dbReference>
<evidence type="ECO:0000313" key="1">
    <source>
        <dbReference type="EMBL" id="WOB06912.1"/>
    </source>
</evidence>
<evidence type="ECO:0000313" key="2">
    <source>
        <dbReference type="Proteomes" id="UP001303946"/>
    </source>
</evidence>
<sequence length="184" mass="20163">MTNPCVLFIQGGGKGAHTEDKALADSLKQALGAAYEVRFPQMPDEADPNARSWKMKISQELSRIPGRVILAAHSIGGSLLLKYLTEEKIEKPIAGLFVLAAPSWDGDRWNFDDLKLPADITEQLAPIPQAFFYHCRDDDTVPFAHLALHGARLPRATLRAIDHGGHQFDKDLKIVASDILNAAA</sequence>
<dbReference type="InterPro" id="IPR010662">
    <property type="entry name" value="RBBP9/YdeN"/>
</dbReference>
<accession>A0ABZ0CVE1</accession>
<dbReference type="InterPro" id="IPR029058">
    <property type="entry name" value="AB_hydrolase_fold"/>
</dbReference>
<dbReference type="Gene3D" id="3.40.50.1820">
    <property type="entry name" value="alpha/beta hydrolase"/>
    <property type="match status" value="1"/>
</dbReference>
<dbReference type="GO" id="GO:0016787">
    <property type="term" value="F:hydrolase activity"/>
    <property type="evidence" value="ECO:0007669"/>
    <property type="project" value="UniProtKB-KW"/>
</dbReference>
<name>A0ABZ0CVE1_9BURK</name>
<protein>
    <submittedName>
        <fullName evidence="1">Alpha/beta hydrolase</fullName>
    </submittedName>
</protein>
<gene>
    <name evidence="1" type="ORF">RXV79_18540</name>
</gene>